<evidence type="ECO:0008006" key="3">
    <source>
        <dbReference type="Google" id="ProtNLM"/>
    </source>
</evidence>
<reference evidence="1 2" key="1">
    <citation type="submission" date="2020-08" db="EMBL/GenBank/DDBJ databases">
        <title>Genomic Encyclopedia of Type Strains, Phase IV (KMG-IV): sequencing the most valuable type-strain genomes for metagenomic binning, comparative biology and taxonomic classification.</title>
        <authorList>
            <person name="Goeker M."/>
        </authorList>
    </citation>
    <scope>NUCLEOTIDE SEQUENCE [LARGE SCALE GENOMIC DNA]</scope>
    <source>
        <strain evidence="1 2">YIM 65646</strain>
    </source>
</reference>
<dbReference type="EMBL" id="JACHGT010000019">
    <property type="protein sequence ID" value="MBB6039017.1"/>
    <property type="molecule type" value="Genomic_DNA"/>
</dbReference>
<accession>A0A841G040</accession>
<organism evidence="1 2">
    <name type="scientific">Phytomonospora endophytica</name>
    <dbReference type="NCBI Taxonomy" id="714109"/>
    <lineage>
        <taxon>Bacteria</taxon>
        <taxon>Bacillati</taxon>
        <taxon>Actinomycetota</taxon>
        <taxon>Actinomycetes</taxon>
        <taxon>Micromonosporales</taxon>
        <taxon>Micromonosporaceae</taxon>
        <taxon>Phytomonospora</taxon>
    </lineage>
</organism>
<comment type="caution">
    <text evidence="1">The sequence shown here is derived from an EMBL/GenBank/DDBJ whole genome shotgun (WGS) entry which is preliminary data.</text>
</comment>
<keyword evidence="2" id="KW-1185">Reference proteome</keyword>
<sequence length="147" mass="16811">MNDFDFLIGSWNVANRQLKELFTGCEEWDHYAATAECHSFFEGGGNFDEIVFPSGSRGATLRLYDVEAKEWSLYWTNSKGRLFPPVVGGFDGPTGVFEGDDTHDGEPIRARFVWSGTDTDAPRWEQFFSKDGGQTWESNWVMEFSRR</sequence>
<dbReference type="AlphaFoldDB" id="A0A841G040"/>
<gene>
    <name evidence="1" type="ORF">HNR73_006906</name>
</gene>
<evidence type="ECO:0000313" key="2">
    <source>
        <dbReference type="Proteomes" id="UP000548476"/>
    </source>
</evidence>
<proteinExistence type="predicted"/>
<name>A0A841G040_9ACTN</name>
<dbReference type="RefSeq" id="WP_184792004.1">
    <property type="nucleotide sequence ID" value="NZ_BONT01000074.1"/>
</dbReference>
<evidence type="ECO:0000313" key="1">
    <source>
        <dbReference type="EMBL" id="MBB6039017.1"/>
    </source>
</evidence>
<protein>
    <recommendedName>
        <fullName evidence="3">DUF1579 domain-containing protein</fullName>
    </recommendedName>
</protein>
<dbReference type="Proteomes" id="UP000548476">
    <property type="component" value="Unassembled WGS sequence"/>
</dbReference>